<comment type="caution">
    <text evidence="6">The sequence shown here is derived from an EMBL/GenBank/DDBJ whole genome shotgun (WGS) entry which is preliminary data.</text>
</comment>
<dbReference type="PANTHER" id="PTHR13720:SF24">
    <property type="entry name" value="WD REPEAT-CONTAINING PROTEIN 90"/>
    <property type="match status" value="1"/>
</dbReference>
<feature type="domain" description="CFA20" evidence="5">
    <location>
        <begin position="16"/>
        <end position="197"/>
    </location>
</feature>
<feature type="repeat" description="WD" evidence="3">
    <location>
        <begin position="625"/>
        <end position="657"/>
    </location>
</feature>
<dbReference type="InterPro" id="IPR001680">
    <property type="entry name" value="WD40_rpt"/>
</dbReference>
<dbReference type="SMART" id="SM00320">
    <property type="entry name" value="WD40"/>
    <property type="match status" value="11"/>
</dbReference>
<evidence type="ECO:0000256" key="1">
    <source>
        <dbReference type="ARBA" id="ARBA00022574"/>
    </source>
</evidence>
<dbReference type="InterPro" id="IPR036322">
    <property type="entry name" value="WD40_repeat_dom_sf"/>
</dbReference>
<name>A0A2P6U0S8_CHLSO</name>
<dbReference type="Proteomes" id="UP000239899">
    <property type="component" value="Unassembled WGS sequence"/>
</dbReference>
<dbReference type="Pfam" id="PF05018">
    <property type="entry name" value="CFA20_dom"/>
    <property type="match status" value="1"/>
</dbReference>
<keyword evidence="1 3" id="KW-0853">WD repeat</keyword>
<dbReference type="EMBL" id="LHPG02000003">
    <property type="protein sequence ID" value="PRW59913.1"/>
    <property type="molecule type" value="Genomic_DNA"/>
</dbReference>
<feature type="repeat" description="WD" evidence="3">
    <location>
        <begin position="533"/>
        <end position="582"/>
    </location>
</feature>
<protein>
    <submittedName>
        <fullName evidence="6">WD repeat-containing 90</fullName>
    </submittedName>
</protein>
<dbReference type="Pfam" id="PF00400">
    <property type="entry name" value="WD40"/>
    <property type="match status" value="6"/>
</dbReference>
<dbReference type="Gene3D" id="2.130.10.10">
    <property type="entry name" value="YVTN repeat-like/Quinoprotein amine dehydrogenase"/>
    <property type="match status" value="7"/>
</dbReference>
<evidence type="ECO:0000256" key="4">
    <source>
        <dbReference type="SAM" id="MobiDB-lite"/>
    </source>
</evidence>
<evidence type="ECO:0000313" key="7">
    <source>
        <dbReference type="Proteomes" id="UP000239899"/>
    </source>
</evidence>
<dbReference type="PANTHER" id="PTHR13720">
    <property type="entry name" value="WD-40 REPEAT PROTEIN"/>
    <property type="match status" value="1"/>
</dbReference>
<dbReference type="InterPro" id="IPR050630">
    <property type="entry name" value="WD_repeat_EMAP"/>
</dbReference>
<accession>A0A2P6U0S8</accession>
<keyword evidence="2" id="KW-0677">Repeat</keyword>
<dbReference type="SUPFAM" id="SSF50998">
    <property type="entry name" value="Quinoprotein alcohol dehydrogenase-like"/>
    <property type="match status" value="1"/>
</dbReference>
<keyword evidence="7" id="KW-1185">Reference proteome</keyword>
<organism evidence="6 7">
    <name type="scientific">Chlorella sorokiniana</name>
    <name type="common">Freshwater green alga</name>
    <dbReference type="NCBI Taxonomy" id="3076"/>
    <lineage>
        <taxon>Eukaryota</taxon>
        <taxon>Viridiplantae</taxon>
        <taxon>Chlorophyta</taxon>
        <taxon>core chlorophytes</taxon>
        <taxon>Trebouxiophyceae</taxon>
        <taxon>Chlorellales</taxon>
        <taxon>Chlorellaceae</taxon>
        <taxon>Chlorella clade</taxon>
        <taxon>Chlorella</taxon>
    </lineage>
</organism>
<dbReference type="InterPro" id="IPR007714">
    <property type="entry name" value="CFA20_dom"/>
</dbReference>
<evidence type="ECO:0000259" key="5">
    <source>
        <dbReference type="Pfam" id="PF05018"/>
    </source>
</evidence>
<sequence>MSRSGHRQPERGGSEGQRQFTDLFKRCRLASFPKGDFLRAGDVTSAVDRAIGRVTLRLAGSVPAANSLRLPKRHEDSLGATGRFLYLQLRLAPGKSYAVHADVTAADRGLHRLTVSNLHAGREEARMKRSGVQVFLPAEHDAWTLLAIDLQALARQATRSPHARLRALQLCANMHVRAAFTSNVKYDWQSLPEDLCFTASFDTSQARVQQRYLQGHVQPVRGLAFSADGSSLASGEEGPGAAIQLWDFRRGHCLATVPGHAGALTCLDLSSDGCLLATAGVDAQGRQELACWDVSACWASSANAAAQGGPSNSSSSSGPVELARQCTDYNMQAVKWVPLSGAGQSAAGPHPQLVTCGKNSVRLHRLKDGQLRSASVPMDGVPVAVRRPYSCGTLAADPSGSMGGVGEVFTCLAWEQPPAGQPLRARSRLLAGTLSGAVYGIDAEERIVEGLAQLHSGAVAALAAHAGFMASGSTDRLLRLWGSDLQQASMEAQHEGPVTGIVLSPNGMRMAVGTDTGALGLLDIRAQTYVTLLRSHTAPVTAVALMGQEPGQELGQERHYCTGGRDGTVRVWERSSHQQLVELAAPGDAVLSLACHPSKAEVACGFQSGTLRVWDAGSTVLLHESQQHTGAVTQVAFARHGRLLLSLGEDGCVAAYDAQRAYMPTAFLMAGFPLHASCMAISTDGRQLAVAALSMTAVAARPSTGTKGSGGGTAAARAQPAIQVFDTLTLQPTLQIVVAGSSPVVQVQLLPDGHHVLAATADGRLRGYSCSSGALVLDVPRCLPGPALCSALDPSGTFFIAGAASGKLTVLGLQALHVMAAAASRGSAGGQPEGGAAEPPQPVGSSHSARHSSSRGEAPFWERQGQPPEVSLLISTAGGKRCSQVVRCERRLVVTSPCKAGPAGGKAGQQRLAAWVDGEVAADRIPPYRPEQQLQLLPPSADVRHVHGFEAAAGFDWMPAAEEEPASRRQPGGSQRQQLLLAAGNVLVVEDLVAEAGQEAGQAQQRHLARLPGRITALAFSPTSRLAAAAVEPAPGGGSADIHLVDIEAGEVLAVLPHHSYAVRALAFSPDGRLLASLGRSGSGSGDGNRLAFWEVGPTGCELAAGVQLPGAVAALAWCMSGEQAVLYTAGSQGLTHWQLAQDDLASTSVHLPAALRGVPLTAVAWAEGEEEAAARGSRWRPAGQGDAVLVGDSSGRAWLLDVDEGQDVRHSLLLAELPGQPGQQPPSRAPLVEFGMPADATHACLADDCSCCAAAYADGSICLFDVAEARMRWRVAGAERQGHVVALAIVQRLRGCKVLVAYSSGALYLLDGGSGQAAHRIMQFAVQQDSGRRSASAFPVTGLTVNPTDSAVFALSGEQDVVVCRAHFLKNAEVRALARLSFGPPDRAATGGAAASAPAGLAPAAAAVQVAFSRSHTEHLYCTDTSSPGALLLLDYSSQAIVKTLVAPLADRGGAITALALSPDESLLAAGTSAGTVLLLRLQTEAWTELAAHAAGVPVKGLAFSSCATRLWSAAGTATLEWEVQQGS</sequence>
<dbReference type="OrthoDB" id="6252103at2759"/>
<evidence type="ECO:0000256" key="3">
    <source>
        <dbReference type="PROSITE-ProRule" id="PRU00221"/>
    </source>
</evidence>
<reference evidence="6 7" key="1">
    <citation type="journal article" date="2018" name="Plant J.">
        <title>Genome sequences of Chlorella sorokiniana UTEX 1602 and Micractinium conductrix SAG 241.80: implications to maltose excretion by a green alga.</title>
        <authorList>
            <person name="Arriola M.B."/>
            <person name="Velmurugan N."/>
            <person name="Zhang Y."/>
            <person name="Plunkett M.H."/>
            <person name="Hondzo H."/>
            <person name="Barney B.M."/>
        </authorList>
    </citation>
    <scope>NUCLEOTIDE SEQUENCE [LARGE SCALE GENOMIC DNA]</scope>
    <source>
        <strain evidence="7">UTEX 1602</strain>
    </source>
</reference>
<feature type="region of interest" description="Disordered" evidence="4">
    <location>
        <begin position="825"/>
        <end position="867"/>
    </location>
</feature>
<evidence type="ECO:0000313" key="6">
    <source>
        <dbReference type="EMBL" id="PRW59913.1"/>
    </source>
</evidence>
<proteinExistence type="predicted"/>
<dbReference type="InterPro" id="IPR011047">
    <property type="entry name" value="Quinoprotein_ADH-like_sf"/>
</dbReference>
<dbReference type="SUPFAM" id="SSF50978">
    <property type="entry name" value="WD40 repeat-like"/>
    <property type="match status" value="2"/>
</dbReference>
<dbReference type="PROSITE" id="PS50082">
    <property type="entry name" value="WD_REPEATS_2"/>
    <property type="match status" value="2"/>
</dbReference>
<evidence type="ECO:0000256" key="2">
    <source>
        <dbReference type="ARBA" id="ARBA00022737"/>
    </source>
</evidence>
<dbReference type="STRING" id="3076.A0A2P6U0S8"/>
<dbReference type="InterPro" id="IPR015943">
    <property type="entry name" value="WD40/YVTN_repeat-like_dom_sf"/>
</dbReference>
<gene>
    <name evidence="6" type="ORF">C2E21_1524</name>
</gene>